<dbReference type="Gene3D" id="1.10.418.10">
    <property type="entry name" value="Calponin-like domain"/>
    <property type="match status" value="2"/>
</dbReference>
<evidence type="ECO:0000256" key="4">
    <source>
        <dbReference type="ARBA" id="ARBA00022837"/>
    </source>
</evidence>
<reference evidence="9" key="1">
    <citation type="submission" date="2015-02" db="EMBL/GenBank/DDBJ databases">
        <title>Genome sequencing for Strongylocentrotus purpuratus.</title>
        <authorList>
            <person name="Murali S."/>
            <person name="Liu Y."/>
            <person name="Vee V."/>
            <person name="English A."/>
            <person name="Wang M."/>
            <person name="Skinner E."/>
            <person name="Han Y."/>
            <person name="Muzny D.M."/>
            <person name="Worley K.C."/>
            <person name="Gibbs R.A."/>
        </authorList>
    </citation>
    <scope>NUCLEOTIDE SEQUENCE</scope>
</reference>
<dbReference type="PROSITE" id="PS50222">
    <property type="entry name" value="EF_HAND_2"/>
    <property type="match status" value="2"/>
</dbReference>
<dbReference type="Pfam" id="PF13499">
    <property type="entry name" value="EF-hand_7"/>
    <property type="match status" value="1"/>
</dbReference>
<dbReference type="GO" id="GO:0003779">
    <property type="term" value="F:actin binding"/>
    <property type="evidence" value="ECO:0007669"/>
    <property type="project" value="UniProtKB-KW"/>
</dbReference>
<dbReference type="CDD" id="cd00176">
    <property type="entry name" value="SPEC"/>
    <property type="match status" value="2"/>
</dbReference>
<dbReference type="PROSITE" id="PS00018">
    <property type="entry name" value="EF_HAND_1"/>
    <property type="match status" value="1"/>
</dbReference>
<dbReference type="InterPro" id="IPR002017">
    <property type="entry name" value="Spectrin_repeat"/>
</dbReference>
<dbReference type="PANTHER" id="PTHR11915">
    <property type="entry name" value="SPECTRIN/FILAMIN RELATED CYTOSKELETAL PROTEIN"/>
    <property type="match status" value="1"/>
</dbReference>
<dbReference type="SUPFAM" id="SSF46966">
    <property type="entry name" value="Spectrin repeat"/>
    <property type="match status" value="4"/>
</dbReference>
<dbReference type="CDD" id="cd21214">
    <property type="entry name" value="CH_ACTN_rpt1"/>
    <property type="match status" value="1"/>
</dbReference>
<evidence type="ECO:0000256" key="3">
    <source>
        <dbReference type="ARBA" id="ARBA00022737"/>
    </source>
</evidence>
<dbReference type="FunFam" id="1.10.418.10:FF:000001">
    <property type="entry name" value="Actinin alpha 1"/>
    <property type="match status" value="1"/>
</dbReference>
<dbReference type="GO" id="GO:0005509">
    <property type="term" value="F:calcium ion binding"/>
    <property type="evidence" value="ECO:0007669"/>
    <property type="project" value="InterPro"/>
</dbReference>
<evidence type="ECO:0000256" key="2">
    <source>
        <dbReference type="ARBA" id="ARBA00022723"/>
    </source>
</evidence>
<dbReference type="AlphaFoldDB" id="A0A7M7RIN9"/>
<evidence type="ECO:0000313" key="9">
    <source>
        <dbReference type="Proteomes" id="UP000007110"/>
    </source>
</evidence>
<dbReference type="PROSITE" id="PS00019">
    <property type="entry name" value="ACTININ_1"/>
    <property type="match status" value="1"/>
</dbReference>
<proteinExistence type="inferred from homology"/>
<evidence type="ECO:0008006" key="10">
    <source>
        <dbReference type="Google" id="ProtNLM"/>
    </source>
</evidence>
<dbReference type="SMART" id="SM00150">
    <property type="entry name" value="SPEC"/>
    <property type="match status" value="3"/>
</dbReference>
<feature type="domain" description="Calponin-homology (CH)" evidence="6">
    <location>
        <begin position="152"/>
        <end position="258"/>
    </location>
</feature>
<dbReference type="SMART" id="SM00033">
    <property type="entry name" value="CH"/>
    <property type="match status" value="2"/>
</dbReference>
<feature type="domain" description="EF-hand" evidence="7">
    <location>
        <begin position="794"/>
        <end position="829"/>
    </location>
</feature>
<feature type="domain" description="EF-hand" evidence="7">
    <location>
        <begin position="753"/>
        <end position="788"/>
    </location>
</feature>
<dbReference type="OrthoDB" id="18853at2759"/>
<dbReference type="SUPFAM" id="SSF47576">
    <property type="entry name" value="Calponin-homology domain, CH-domain"/>
    <property type="match status" value="1"/>
</dbReference>
<dbReference type="InterPro" id="IPR014837">
    <property type="entry name" value="EF-hand_Ca_insen"/>
</dbReference>
<dbReference type="SMART" id="SM01184">
    <property type="entry name" value="efhand_Ca_insen"/>
    <property type="match status" value="1"/>
</dbReference>
<dbReference type="SUPFAM" id="SSF47473">
    <property type="entry name" value="EF-hand"/>
    <property type="match status" value="1"/>
</dbReference>
<organism evidence="8 9">
    <name type="scientific">Strongylocentrotus purpuratus</name>
    <name type="common">Purple sea urchin</name>
    <dbReference type="NCBI Taxonomy" id="7668"/>
    <lineage>
        <taxon>Eukaryota</taxon>
        <taxon>Metazoa</taxon>
        <taxon>Echinodermata</taxon>
        <taxon>Eleutherozoa</taxon>
        <taxon>Echinozoa</taxon>
        <taxon>Echinoidea</taxon>
        <taxon>Euechinoidea</taxon>
        <taxon>Echinacea</taxon>
        <taxon>Camarodonta</taxon>
        <taxon>Echinidea</taxon>
        <taxon>Strongylocentrotidae</taxon>
        <taxon>Strongylocentrotus</taxon>
    </lineage>
</organism>
<keyword evidence="9" id="KW-1185">Reference proteome</keyword>
<dbReference type="GeneID" id="592971"/>
<dbReference type="Gene3D" id="1.10.238.10">
    <property type="entry name" value="EF-hand"/>
    <property type="match status" value="2"/>
</dbReference>
<dbReference type="InterPro" id="IPR011992">
    <property type="entry name" value="EF-hand-dom_pair"/>
</dbReference>
<dbReference type="RefSeq" id="XP_797562.1">
    <property type="nucleotide sequence ID" value="XM_792469.5"/>
</dbReference>
<dbReference type="CDD" id="cd21216">
    <property type="entry name" value="CH_ACTN_rpt2"/>
    <property type="match status" value="1"/>
</dbReference>
<comment type="similarity">
    <text evidence="1">Belongs to the alpha-actinin family.</text>
</comment>
<sequence length="899" mass="103668">MAYYGNQDAYAYDDDDEDDYMKQEDEWNRDEVLDPAWERQQRKTFTAWCNSHLRKANANIEEISSDFCNGLKLMMLLEVISSEKLPPPERGKMRFHKIANVNKALDFITSKGVRLVSIGAEEIVDMNLKMILGMIWTIILRFAIQDISIEDHSAKEGLLLWCQRKTAPYRNVNIQNFHNSWKDGLGFCALIHRHRPDLLDYSKLKKDDPATNLELAFSVAEKHLDIPRMLDAEDLMNTARPDDKSIMTYVSAYYHAFSGAQKAETAAGRINKVLGLNMENQRLMDEYEKLASDLLEWIRRKKPWLEDRTLQESTLDAMQKKLDEFRTYRGKEKPPKTEDKARLETNFNTLQTKLQLTNRPAYRPSEGKLVSDIAKAWKGLETSEKGFEDWLLAEMRRLERLDHLAKKFRHKCDIHEAWAAGKEEILREDFSGMRLNDLKAKCRKHEAFESDLAAHQDRVEQIAAIAQEMNDLEYHAIGPINQRCQTICDQWDTLGSLSMGRSEALAKAVMILESIDSRQLDFAKKAAPFNNWLDGAREDLMDMFIVHTLEEISELLDAHEVFKNNLGAAEEEFNSLAALANEINKTIEMNNVGIKENPYTTLTVQVVVEKWRDLCELVPKRDEALSNELRRQQSNEQMRVRFAQLANQVGPWIEKQMAATMNIAIGLNVPLESQLHKLQDYEHTVLQYKSNVDDLESCNKSVQEAMIFENPHTQYTMETIRVGWEQLLTAIRRYINEIENNILTRDTKGITEEQLNEFRASFNHFDKNRTQRLEPLEFRSCLVSLGYDLREDKKSDIEFQRIMALVDPSGTGKVSFQSFLDFMTREMSDADTVEQVVDSFKVLANGKAYILPDELRMELPPEQAEYCIARMAPFNGTGAAPGALDYMSFSSALYGQSEL</sequence>
<dbReference type="InterPro" id="IPR001715">
    <property type="entry name" value="CH_dom"/>
</dbReference>
<dbReference type="PROSITE" id="PS00020">
    <property type="entry name" value="ACTININ_2"/>
    <property type="match status" value="1"/>
</dbReference>
<evidence type="ECO:0000256" key="5">
    <source>
        <dbReference type="ARBA" id="ARBA00023203"/>
    </source>
</evidence>
<dbReference type="InterPro" id="IPR018247">
    <property type="entry name" value="EF_Hand_1_Ca_BS"/>
</dbReference>
<dbReference type="SMART" id="SM00054">
    <property type="entry name" value="EFh"/>
    <property type="match status" value="2"/>
</dbReference>
<dbReference type="InterPro" id="IPR002048">
    <property type="entry name" value="EF_hand_dom"/>
</dbReference>
<evidence type="ECO:0000259" key="6">
    <source>
        <dbReference type="PROSITE" id="PS50021"/>
    </source>
</evidence>
<dbReference type="Pfam" id="PF00307">
    <property type="entry name" value="CH"/>
    <property type="match status" value="2"/>
</dbReference>
<keyword evidence="5" id="KW-0009">Actin-binding</keyword>
<dbReference type="CDD" id="cd00051">
    <property type="entry name" value="EFh"/>
    <property type="match status" value="1"/>
</dbReference>
<dbReference type="PROSITE" id="PS50021">
    <property type="entry name" value="CH"/>
    <property type="match status" value="2"/>
</dbReference>
<dbReference type="FunFam" id="1.10.238.10:FF:000004">
    <property type="entry name" value="Actinin alpha 1"/>
    <property type="match status" value="1"/>
</dbReference>
<dbReference type="FunFam" id="1.20.58.60:FF:000004">
    <property type="entry name" value="Actinin alpha 1"/>
    <property type="match status" value="1"/>
</dbReference>
<dbReference type="InterPro" id="IPR001589">
    <property type="entry name" value="Actinin_actin-bd_CS"/>
</dbReference>
<evidence type="ECO:0000313" key="8">
    <source>
        <dbReference type="EnsemblMetazoa" id="XP_797562"/>
    </source>
</evidence>
<evidence type="ECO:0000259" key="7">
    <source>
        <dbReference type="PROSITE" id="PS50222"/>
    </source>
</evidence>
<dbReference type="EnsemblMetazoa" id="XM_792469">
    <property type="protein sequence ID" value="XP_797562"/>
    <property type="gene ID" value="LOC592971"/>
</dbReference>
<dbReference type="Pfam" id="PF08726">
    <property type="entry name" value="EFhand_Ca_insen"/>
    <property type="match status" value="1"/>
</dbReference>
<evidence type="ECO:0000256" key="1">
    <source>
        <dbReference type="ARBA" id="ARBA00010255"/>
    </source>
</evidence>
<dbReference type="FunFam" id="1.10.418.10:FF:000005">
    <property type="entry name" value="Actinin alpha 4"/>
    <property type="match status" value="1"/>
</dbReference>
<keyword evidence="3" id="KW-0677">Repeat</keyword>
<name>A0A7M7RIN9_STRPU</name>
<keyword evidence="4" id="KW-0106">Calcium</keyword>
<dbReference type="Pfam" id="PF00435">
    <property type="entry name" value="Spectrin"/>
    <property type="match status" value="4"/>
</dbReference>
<keyword evidence="2" id="KW-0479">Metal-binding</keyword>
<dbReference type="Gene3D" id="1.20.58.60">
    <property type="match status" value="4"/>
</dbReference>
<dbReference type="Proteomes" id="UP000007110">
    <property type="component" value="Unassembled WGS sequence"/>
</dbReference>
<accession>A0A7M7RIN9</accession>
<reference evidence="8" key="2">
    <citation type="submission" date="2021-01" db="UniProtKB">
        <authorList>
            <consortium name="EnsemblMetazoa"/>
        </authorList>
    </citation>
    <scope>IDENTIFICATION</scope>
</reference>
<dbReference type="InterPro" id="IPR018159">
    <property type="entry name" value="Spectrin/alpha-actinin"/>
</dbReference>
<dbReference type="InterPro" id="IPR036872">
    <property type="entry name" value="CH_dom_sf"/>
</dbReference>
<feature type="domain" description="Calponin-homology (CH)" evidence="6">
    <location>
        <begin position="39"/>
        <end position="143"/>
    </location>
</feature>
<dbReference type="FunFam" id="1.20.58.60:FF:000005">
    <property type="entry name" value="Actinin alpha 1"/>
    <property type="match status" value="1"/>
</dbReference>
<protein>
    <recommendedName>
        <fullName evidence="10">Alpha actinin</fullName>
    </recommendedName>
</protein>